<dbReference type="GO" id="GO:0009143">
    <property type="term" value="P:nucleoside triphosphate catabolic process"/>
    <property type="evidence" value="ECO:0007669"/>
    <property type="project" value="InterPro"/>
</dbReference>
<sequence>MNEMEPCGLLVATRNAAKMQELMVLLGDTRYNLLSLNEMSIDPGYEVEETGSTFEENAILKAEGYGAISGMMT</sequence>
<dbReference type="Pfam" id="PF01725">
    <property type="entry name" value="Ham1p_like"/>
    <property type="match status" value="1"/>
</dbReference>
<accession>A0A382HEQ7</accession>
<name>A0A382HEQ7_9ZZZZ</name>
<evidence type="ECO:0000313" key="1">
    <source>
        <dbReference type="EMBL" id="SVB85798.1"/>
    </source>
</evidence>
<dbReference type="GO" id="GO:0047429">
    <property type="term" value="F:nucleoside triphosphate diphosphatase activity"/>
    <property type="evidence" value="ECO:0007669"/>
    <property type="project" value="InterPro"/>
</dbReference>
<proteinExistence type="predicted"/>
<evidence type="ECO:0008006" key="2">
    <source>
        <dbReference type="Google" id="ProtNLM"/>
    </source>
</evidence>
<gene>
    <name evidence="1" type="ORF">METZ01_LOCUS238652</name>
</gene>
<dbReference type="AlphaFoldDB" id="A0A382HEQ7"/>
<feature type="non-terminal residue" evidence="1">
    <location>
        <position position="73"/>
    </location>
</feature>
<reference evidence="1" key="1">
    <citation type="submission" date="2018-05" db="EMBL/GenBank/DDBJ databases">
        <authorList>
            <person name="Lanie J.A."/>
            <person name="Ng W.-L."/>
            <person name="Kazmierczak K.M."/>
            <person name="Andrzejewski T.M."/>
            <person name="Davidsen T.M."/>
            <person name="Wayne K.J."/>
            <person name="Tettelin H."/>
            <person name="Glass J.I."/>
            <person name="Rusch D."/>
            <person name="Podicherti R."/>
            <person name="Tsui H.-C.T."/>
            <person name="Winkler M.E."/>
        </authorList>
    </citation>
    <scope>NUCLEOTIDE SEQUENCE</scope>
</reference>
<dbReference type="InterPro" id="IPR029001">
    <property type="entry name" value="ITPase-like_fam"/>
</dbReference>
<dbReference type="SUPFAM" id="SSF52972">
    <property type="entry name" value="ITPase-like"/>
    <property type="match status" value="1"/>
</dbReference>
<dbReference type="EMBL" id="UINC01060851">
    <property type="protein sequence ID" value="SVB85798.1"/>
    <property type="molecule type" value="Genomic_DNA"/>
</dbReference>
<dbReference type="InterPro" id="IPR002637">
    <property type="entry name" value="RdgB/HAM1"/>
</dbReference>
<organism evidence="1">
    <name type="scientific">marine metagenome</name>
    <dbReference type="NCBI Taxonomy" id="408172"/>
    <lineage>
        <taxon>unclassified sequences</taxon>
        <taxon>metagenomes</taxon>
        <taxon>ecological metagenomes</taxon>
    </lineage>
</organism>
<protein>
    <recommendedName>
        <fullName evidence="2">Non-canonical purine NTP pyrophosphatase</fullName>
    </recommendedName>
</protein>
<dbReference type="Gene3D" id="3.90.950.10">
    <property type="match status" value="1"/>
</dbReference>